<accession>A0A166FTR6</accession>
<organism evidence="2 3">
    <name type="scientific">Athelia psychrophila</name>
    <dbReference type="NCBI Taxonomy" id="1759441"/>
    <lineage>
        <taxon>Eukaryota</taxon>
        <taxon>Fungi</taxon>
        <taxon>Dikarya</taxon>
        <taxon>Basidiomycota</taxon>
        <taxon>Agaricomycotina</taxon>
        <taxon>Agaricomycetes</taxon>
        <taxon>Agaricomycetidae</taxon>
        <taxon>Atheliales</taxon>
        <taxon>Atheliaceae</taxon>
        <taxon>Athelia</taxon>
    </lineage>
</organism>
<sequence>MHRARIACCATHSHKRHRRVPTKSAPNRVSTPTRTRRTPSYPRPRCWARPPPPPPPKVKTSASRRRHTDPPDVVDTRPGKGQIYVTSRGQSVSANDGYLVRAAGDGMGADVIILDERPERSS</sequence>
<reference evidence="2 3" key="1">
    <citation type="journal article" date="2016" name="Mol. Biol. Evol.">
        <title>Comparative Genomics of Early-Diverging Mushroom-Forming Fungi Provides Insights into the Origins of Lignocellulose Decay Capabilities.</title>
        <authorList>
            <person name="Nagy L.G."/>
            <person name="Riley R."/>
            <person name="Tritt A."/>
            <person name="Adam C."/>
            <person name="Daum C."/>
            <person name="Floudas D."/>
            <person name="Sun H."/>
            <person name="Yadav J.S."/>
            <person name="Pangilinan J."/>
            <person name="Larsson K.H."/>
            <person name="Matsuura K."/>
            <person name="Barry K."/>
            <person name="Labutti K."/>
            <person name="Kuo R."/>
            <person name="Ohm R.A."/>
            <person name="Bhattacharya S.S."/>
            <person name="Shirouzu T."/>
            <person name="Yoshinaga Y."/>
            <person name="Martin F.M."/>
            <person name="Grigoriev I.V."/>
            <person name="Hibbett D.S."/>
        </authorList>
    </citation>
    <scope>NUCLEOTIDE SEQUENCE [LARGE SCALE GENOMIC DNA]</scope>
    <source>
        <strain evidence="2 3">CBS 109695</strain>
    </source>
</reference>
<feature type="region of interest" description="Disordered" evidence="1">
    <location>
        <begin position="1"/>
        <end position="80"/>
    </location>
</feature>
<keyword evidence="3" id="KW-1185">Reference proteome</keyword>
<feature type="compositionally biased region" description="Basic and acidic residues" evidence="1">
    <location>
        <begin position="68"/>
        <end position="78"/>
    </location>
</feature>
<proteinExistence type="predicted"/>
<evidence type="ECO:0000256" key="1">
    <source>
        <dbReference type="SAM" id="MobiDB-lite"/>
    </source>
</evidence>
<gene>
    <name evidence="2" type="ORF">FIBSPDRAFT_36371</name>
</gene>
<feature type="compositionally biased region" description="Low complexity" evidence="1">
    <location>
        <begin position="28"/>
        <end position="48"/>
    </location>
</feature>
<dbReference type="Proteomes" id="UP000076532">
    <property type="component" value="Unassembled WGS sequence"/>
</dbReference>
<evidence type="ECO:0000313" key="3">
    <source>
        <dbReference type="Proteomes" id="UP000076532"/>
    </source>
</evidence>
<protein>
    <submittedName>
        <fullName evidence="2">Uncharacterized protein</fullName>
    </submittedName>
</protein>
<feature type="compositionally biased region" description="Basic residues" evidence="1">
    <location>
        <begin position="12"/>
        <end position="21"/>
    </location>
</feature>
<dbReference type="EMBL" id="KV417586">
    <property type="protein sequence ID" value="KZP17154.1"/>
    <property type="molecule type" value="Genomic_DNA"/>
</dbReference>
<evidence type="ECO:0000313" key="2">
    <source>
        <dbReference type="EMBL" id="KZP17154.1"/>
    </source>
</evidence>
<name>A0A166FTR6_9AGAM</name>
<dbReference type="AlphaFoldDB" id="A0A166FTR6"/>